<dbReference type="SUPFAM" id="SSF46785">
    <property type="entry name" value="Winged helix' DNA-binding domain"/>
    <property type="match status" value="2"/>
</dbReference>
<dbReference type="Pfam" id="PF04079">
    <property type="entry name" value="SMC_ScpB"/>
    <property type="match status" value="1"/>
</dbReference>
<comment type="similarity">
    <text evidence="5">Belongs to the ScpB family.</text>
</comment>
<dbReference type="NCBIfam" id="TIGR00281">
    <property type="entry name" value="SMC-Scp complex subunit ScpB"/>
    <property type="match status" value="1"/>
</dbReference>
<evidence type="ECO:0000256" key="4">
    <source>
        <dbReference type="ARBA" id="ARBA00023306"/>
    </source>
</evidence>
<comment type="function">
    <text evidence="5">Participates in chromosomal partition during cell division. May act via the formation of a condensin-like complex containing Smc and ScpA that pull DNA away from mid-cell into both cell halves.</text>
</comment>
<name>V6Q5Z6_9ENTE</name>
<dbReference type="eggNOG" id="COG1386">
    <property type="taxonomic scope" value="Bacteria"/>
</dbReference>
<evidence type="ECO:0000313" key="6">
    <source>
        <dbReference type="EMBL" id="EST90651.1"/>
    </source>
</evidence>
<dbReference type="InterPro" id="IPR036390">
    <property type="entry name" value="WH_DNA-bd_sf"/>
</dbReference>
<accession>V6Q5Z6</accession>
<organism evidence="6 7">
    <name type="scientific">Vagococcus lutrae LBD1</name>
    <dbReference type="NCBI Taxonomy" id="1408226"/>
    <lineage>
        <taxon>Bacteria</taxon>
        <taxon>Bacillati</taxon>
        <taxon>Bacillota</taxon>
        <taxon>Bacilli</taxon>
        <taxon>Lactobacillales</taxon>
        <taxon>Enterococcaceae</taxon>
        <taxon>Vagococcus</taxon>
    </lineage>
</organism>
<dbReference type="STRING" id="1408226.T233_00189"/>
<comment type="subunit">
    <text evidence="5">Homodimer. Homodimerization may be required to stabilize the binding of ScpA to the Smc head domains. Component of a cohesin-like complex composed of ScpA, ScpB and the Smc homodimer, in which ScpA and ScpB bind to the head domain of Smc. The presence of the three proteins is required for the association of the complex with DNA.</text>
</comment>
<evidence type="ECO:0000256" key="2">
    <source>
        <dbReference type="ARBA" id="ARBA00022618"/>
    </source>
</evidence>
<keyword evidence="1 5" id="KW-0963">Cytoplasm</keyword>
<comment type="subcellular location">
    <subcellularLocation>
        <location evidence="5">Cytoplasm</location>
    </subcellularLocation>
    <text evidence="5">Associated with two foci at the outer edges of the nucleoid region in young cells, and at four foci within both cell halves in older cells.</text>
</comment>
<dbReference type="GO" id="GO:0051301">
    <property type="term" value="P:cell division"/>
    <property type="evidence" value="ECO:0007669"/>
    <property type="project" value="UniProtKB-KW"/>
</dbReference>
<sequence length="202" mass="22856">MTLQGKIESLLFVVGDEGLTLDELAYLCEDNTATIYRMIEQMNERYASETHSSFYIIETGHRFTLVTKKEYAPLLQKYAQSPMSNKLSQASLETLAIIAYKQPVTRAEIDEIRGVQSSGALQNLVTRHLIKEVGRVEGPGRPILYGVTDYFMNYFGLEQLSELPSISEMEAELSEMTTEDLFFQSSVEEIIEEETGLMEGEI</sequence>
<dbReference type="EMBL" id="AYSH01000003">
    <property type="protein sequence ID" value="EST90651.1"/>
    <property type="molecule type" value="Genomic_DNA"/>
</dbReference>
<gene>
    <name evidence="5" type="primary">scpB</name>
    <name evidence="6" type="ORF">T233_00189</name>
</gene>
<dbReference type="Proteomes" id="UP000018126">
    <property type="component" value="Unassembled WGS sequence"/>
</dbReference>
<keyword evidence="2 5" id="KW-0132">Cell division</keyword>
<dbReference type="PANTHER" id="PTHR34298:SF2">
    <property type="entry name" value="SEGREGATION AND CONDENSATION PROTEIN B"/>
    <property type="match status" value="1"/>
</dbReference>
<dbReference type="InterPro" id="IPR036388">
    <property type="entry name" value="WH-like_DNA-bd_sf"/>
</dbReference>
<evidence type="ECO:0000256" key="3">
    <source>
        <dbReference type="ARBA" id="ARBA00022829"/>
    </source>
</evidence>
<evidence type="ECO:0000256" key="1">
    <source>
        <dbReference type="ARBA" id="ARBA00022490"/>
    </source>
</evidence>
<dbReference type="InterPro" id="IPR005234">
    <property type="entry name" value="ScpB_csome_segregation"/>
</dbReference>
<dbReference type="AlphaFoldDB" id="V6Q5Z6"/>
<proteinExistence type="inferred from homology"/>
<dbReference type="Gene3D" id="1.10.10.10">
    <property type="entry name" value="Winged helix-like DNA-binding domain superfamily/Winged helix DNA-binding domain"/>
    <property type="match status" value="2"/>
</dbReference>
<reference evidence="6 7" key="1">
    <citation type="journal article" date="2013" name="Genome Announc.">
        <title>High-Quality Draft Genome Sequence of Vagococcus lutrae Strain LBD1, Isolated from the Largemouth Bass Micropterus salmoides.</title>
        <authorList>
            <person name="Lebreton F."/>
            <person name="Valentino M.D."/>
            <person name="Duncan L.B."/>
            <person name="Zeng Q."/>
            <person name="Manson McGuire A."/>
            <person name="Earl A.M."/>
            <person name="Gilmore M.S."/>
        </authorList>
    </citation>
    <scope>NUCLEOTIDE SEQUENCE [LARGE SCALE GENOMIC DNA]</scope>
    <source>
        <strain evidence="6 7">LBD1</strain>
    </source>
</reference>
<protein>
    <recommendedName>
        <fullName evidence="5">Segregation and condensation protein B</fullName>
    </recommendedName>
</protein>
<evidence type="ECO:0000313" key="7">
    <source>
        <dbReference type="Proteomes" id="UP000018126"/>
    </source>
</evidence>
<comment type="caution">
    <text evidence="6">The sequence shown here is derived from an EMBL/GenBank/DDBJ whole genome shotgun (WGS) entry which is preliminary data.</text>
</comment>
<dbReference type="HAMAP" id="MF_01804">
    <property type="entry name" value="ScpB"/>
    <property type="match status" value="1"/>
</dbReference>
<dbReference type="RefSeq" id="WP_023605546.1">
    <property type="nucleotide sequence ID" value="NZ_AYSH01000003.1"/>
</dbReference>
<dbReference type="GO" id="GO:0005737">
    <property type="term" value="C:cytoplasm"/>
    <property type="evidence" value="ECO:0007669"/>
    <property type="project" value="UniProtKB-SubCell"/>
</dbReference>
<dbReference type="GO" id="GO:0051304">
    <property type="term" value="P:chromosome separation"/>
    <property type="evidence" value="ECO:0007669"/>
    <property type="project" value="InterPro"/>
</dbReference>
<keyword evidence="3 5" id="KW-0159">Chromosome partition</keyword>
<dbReference type="PIRSF" id="PIRSF019345">
    <property type="entry name" value="ScpB"/>
    <property type="match status" value="1"/>
</dbReference>
<evidence type="ECO:0000256" key="5">
    <source>
        <dbReference type="HAMAP-Rule" id="MF_01804"/>
    </source>
</evidence>
<dbReference type="PATRIC" id="fig|1408226.3.peg.189"/>
<dbReference type="GO" id="GO:0006260">
    <property type="term" value="P:DNA replication"/>
    <property type="evidence" value="ECO:0007669"/>
    <property type="project" value="UniProtKB-UniRule"/>
</dbReference>
<keyword evidence="7" id="KW-1185">Reference proteome</keyword>
<dbReference type="PANTHER" id="PTHR34298">
    <property type="entry name" value="SEGREGATION AND CONDENSATION PROTEIN B"/>
    <property type="match status" value="1"/>
</dbReference>
<keyword evidence="4 5" id="KW-0131">Cell cycle</keyword>